<dbReference type="GO" id="GO:0051539">
    <property type="term" value="F:4 iron, 4 sulfur cluster binding"/>
    <property type="evidence" value="ECO:0007669"/>
    <property type="project" value="UniProtKB-KW"/>
</dbReference>
<evidence type="ECO:0000313" key="7">
    <source>
        <dbReference type="Proteomes" id="UP000189733"/>
    </source>
</evidence>
<evidence type="ECO:0000256" key="4">
    <source>
        <dbReference type="ARBA" id="ARBA00023014"/>
    </source>
</evidence>
<dbReference type="Pfam" id="PF12800">
    <property type="entry name" value="Fer4_4"/>
    <property type="match status" value="1"/>
</dbReference>
<keyword evidence="7" id="KW-1185">Reference proteome</keyword>
<feature type="domain" description="4Fe-4S ferredoxin-type" evidence="5">
    <location>
        <begin position="85"/>
        <end position="114"/>
    </location>
</feature>
<keyword evidence="3" id="KW-0408">Iron</keyword>
<dbReference type="CDD" id="cd10554">
    <property type="entry name" value="HycB_like"/>
    <property type="match status" value="1"/>
</dbReference>
<dbReference type="Proteomes" id="UP000189733">
    <property type="component" value="Unassembled WGS sequence"/>
</dbReference>
<dbReference type="InterPro" id="IPR017896">
    <property type="entry name" value="4Fe4S_Fe-S-bd"/>
</dbReference>
<gene>
    <name evidence="6" type="ORF">SAMN02745702_02811</name>
</gene>
<dbReference type="PANTHER" id="PTHR42859:SF16">
    <property type="entry name" value="FORMATE HYDROGENLYASE SUBUNIT 2-RELATED"/>
    <property type="match status" value="1"/>
</dbReference>
<dbReference type="Pfam" id="PF13247">
    <property type="entry name" value="Fer4_11"/>
    <property type="match status" value="1"/>
</dbReference>
<feature type="domain" description="4Fe-4S ferredoxin-type" evidence="5">
    <location>
        <begin position="54"/>
        <end position="84"/>
    </location>
</feature>
<dbReference type="Gene3D" id="3.30.70.20">
    <property type="match status" value="2"/>
</dbReference>
<dbReference type="PROSITE" id="PS51379">
    <property type="entry name" value="4FE4S_FER_2"/>
    <property type="match status" value="3"/>
</dbReference>
<evidence type="ECO:0000256" key="1">
    <source>
        <dbReference type="ARBA" id="ARBA00022485"/>
    </source>
</evidence>
<dbReference type="InterPro" id="IPR017900">
    <property type="entry name" value="4Fe4S_Fe_S_CS"/>
</dbReference>
<protein>
    <submittedName>
        <fullName evidence="6">Electron transport protein HydN</fullName>
    </submittedName>
</protein>
<accession>A0A1T4WYS7</accession>
<evidence type="ECO:0000259" key="5">
    <source>
        <dbReference type="PROSITE" id="PS51379"/>
    </source>
</evidence>
<dbReference type="SUPFAM" id="SSF54862">
    <property type="entry name" value="4Fe-4S ferredoxins"/>
    <property type="match status" value="1"/>
</dbReference>
<evidence type="ECO:0000256" key="3">
    <source>
        <dbReference type="ARBA" id="ARBA00023004"/>
    </source>
</evidence>
<dbReference type="PROSITE" id="PS00198">
    <property type="entry name" value="4FE4S_FER_1"/>
    <property type="match status" value="1"/>
</dbReference>
<keyword evidence="2" id="KW-0479">Metal-binding</keyword>
<dbReference type="GO" id="GO:0046872">
    <property type="term" value="F:metal ion binding"/>
    <property type="evidence" value="ECO:0007669"/>
    <property type="project" value="UniProtKB-KW"/>
</dbReference>
<dbReference type="AlphaFoldDB" id="A0A1T4WYS7"/>
<dbReference type="PANTHER" id="PTHR42859">
    <property type="entry name" value="OXIDOREDUCTASE"/>
    <property type="match status" value="1"/>
</dbReference>
<proteinExistence type="predicted"/>
<keyword evidence="1" id="KW-0004">4Fe-4S</keyword>
<dbReference type="EMBL" id="FUYA01000012">
    <property type="protein sequence ID" value="SKA82512.1"/>
    <property type="molecule type" value="Genomic_DNA"/>
</dbReference>
<dbReference type="OrthoDB" id="9789030at2"/>
<dbReference type="InterPro" id="IPR050294">
    <property type="entry name" value="RnfB_subfamily"/>
</dbReference>
<keyword evidence="4" id="KW-0411">Iron-sulfur</keyword>
<evidence type="ECO:0000313" key="6">
    <source>
        <dbReference type="EMBL" id="SKA82512.1"/>
    </source>
</evidence>
<dbReference type="RefSeq" id="WP_078686076.1">
    <property type="nucleotide sequence ID" value="NZ_FUYA01000012.1"/>
</dbReference>
<dbReference type="STRING" id="1121442.SAMN02745702_02811"/>
<evidence type="ECO:0000256" key="2">
    <source>
        <dbReference type="ARBA" id="ARBA00022723"/>
    </source>
</evidence>
<organism evidence="6 7">
    <name type="scientific">Desulfobaculum bizertense DSM 18034</name>
    <dbReference type="NCBI Taxonomy" id="1121442"/>
    <lineage>
        <taxon>Bacteria</taxon>
        <taxon>Pseudomonadati</taxon>
        <taxon>Thermodesulfobacteriota</taxon>
        <taxon>Desulfovibrionia</taxon>
        <taxon>Desulfovibrionales</taxon>
        <taxon>Desulfovibrionaceae</taxon>
        <taxon>Desulfobaculum</taxon>
    </lineage>
</organism>
<sequence>MSVSLNNFVIADSSKCIGCRLCEVACADAHADTHANTVGMIETPVQPRLYMVRNDKVASPVQCRHCEDAPCANVCPVDAIQIVDGSVIVNEDVCMGCKTCMVACPFGAMELMPVFKKGEPVMQRTLKSNDGEKTVPCQSYVARKCDMCRGTGHGPACVDVCPREALQIVRPVDLRARRNYEAALSMLSAIRYLPA</sequence>
<reference evidence="6 7" key="1">
    <citation type="submission" date="2017-02" db="EMBL/GenBank/DDBJ databases">
        <authorList>
            <person name="Peterson S.W."/>
        </authorList>
    </citation>
    <scope>NUCLEOTIDE SEQUENCE [LARGE SCALE GENOMIC DNA]</scope>
    <source>
        <strain evidence="6 7">DSM 18034</strain>
    </source>
</reference>
<name>A0A1T4WYS7_9BACT</name>
<feature type="domain" description="4Fe-4S ferredoxin-type" evidence="5">
    <location>
        <begin position="7"/>
        <end position="36"/>
    </location>
</feature>